<dbReference type="InterPro" id="IPR003781">
    <property type="entry name" value="CoA-bd"/>
</dbReference>
<dbReference type="PROSITE" id="PS51186">
    <property type="entry name" value="GNAT"/>
    <property type="match status" value="1"/>
</dbReference>
<proteinExistence type="inferred from homology"/>
<dbReference type="Pfam" id="PF13380">
    <property type="entry name" value="CoA_binding_2"/>
    <property type="match status" value="1"/>
</dbReference>
<dbReference type="AlphaFoldDB" id="A0A1F5TR97"/>
<dbReference type="PANTHER" id="PTHR43334:SF1">
    <property type="entry name" value="3-HYDROXYPROPIONATE--COA LIGASE [ADP-FORMING]"/>
    <property type="match status" value="1"/>
</dbReference>
<protein>
    <submittedName>
        <fullName evidence="8">Acetyl CoA synthetase subunit alpha</fullName>
    </submittedName>
</protein>
<dbReference type="SUPFAM" id="SSF52210">
    <property type="entry name" value="Succinyl-CoA synthetase domains"/>
    <property type="match status" value="2"/>
</dbReference>
<evidence type="ECO:0000313" key="9">
    <source>
        <dbReference type="Proteomes" id="UP000177579"/>
    </source>
</evidence>
<dbReference type="GO" id="GO:0016747">
    <property type="term" value="F:acyltransferase activity, transferring groups other than amino-acyl groups"/>
    <property type="evidence" value="ECO:0007669"/>
    <property type="project" value="InterPro"/>
</dbReference>
<feature type="domain" description="ATP-grasp" evidence="6">
    <location>
        <begin position="493"/>
        <end position="529"/>
    </location>
</feature>
<dbReference type="InterPro" id="IPR036291">
    <property type="entry name" value="NAD(P)-bd_dom_sf"/>
</dbReference>
<dbReference type="SMART" id="SM00881">
    <property type="entry name" value="CoA_binding"/>
    <property type="match status" value="1"/>
</dbReference>
<dbReference type="InterPro" id="IPR014089">
    <property type="entry name" value="AcCoA-synth-alpha"/>
</dbReference>
<reference evidence="8 9" key="1">
    <citation type="journal article" date="2016" name="Nat. Commun.">
        <title>Thousands of microbial genomes shed light on interconnected biogeochemical processes in an aquifer system.</title>
        <authorList>
            <person name="Anantharaman K."/>
            <person name="Brown C.T."/>
            <person name="Hug L.A."/>
            <person name="Sharon I."/>
            <person name="Castelle C.J."/>
            <person name="Probst A.J."/>
            <person name="Thomas B.C."/>
            <person name="Singh A."/>
            <person name="Wilkins M.J."/>
            <person name="Karaoz U."/>
            <person name="Brodie E.L."/>
            <person name="Williams K.H."/>
            <person name="Hubbard S.S."/>
            <person name="Banfield J.F."/>
        </authorList>
    </citation>
    <scope>NUCLEOTIDE SEQUENCE [LARGE SCALE GENOMIC DNA]</scope>
</reference>
<dbReference type="Gene3D" id="3.30.470.20">
    <property type="entry name" value="ATP-grasp fold, B domain"/>
    <property type="match status" value="1"/>
</dbReference>
<comment type="caution">
    <text evidence="8">The sequence shown here is derived from an EMBL/GenBank/DDBJ whole genome shotgun (WGS) entry which is preliminary data.</text>
</comment>
<feature type="domain" description="N-acetyltransferase" evidence="7">
    <location>
        <begin position="734"/>
        <end position="886"/>
    </location>
</feature>
<dbReference type="GO" id="GO:0005524">
    <property type="term" value="F:ATP binding"/>
    <property type="evidence" value="ECO:0007669"/>
    <property type="project" value="UniProtKB-UniRule"/>
</dbReference>
<comment type="similarity">
    <text evidence="4">In the N-terminal section; belongs to the acetate CoA ligase alpha subunit family.</text>
</comment>
<keyword evidence="2 5" id="KW-0547">Nucleotide-binding</keyword>
<evidence type="ECO:0000256" key="4">
    <source>
        <dbReference type="ARBA" id="ARBA00060888"/>
    </source>
</evidence>
<evidence type="ECO:0000313" key="8">
    <source>
        <dbReference type="EMBL" id="OGF41061.1"/>
    </source>
</evidence>
<dbReference type="InterPro" id="IPR043938">
    <property type="entry name" value="Ligase_CoA_dom"/>
</dbReference>
<gene>
    <name evidence="8" type="ORF">A2531_03180</name>
</gene>
<dbReference type="InterPro" id="IPR016102">
    <property type="entry name" value="Succinyl-CoA_synth-like"/>
</dbReference>
<dbReference type="SUPFAM" id="SSF56059">
    <property type="entry name" value="Glutathione synthetase ATP-binding domain-like"/>
    <property type="match status" value="1"/>
</dbReference>
<dbReference type="InterPro" id="IPR051538">
    <property type="entry name" value="Acyl-CoA_Synth/Transferase"/>
</dbReference>
<dbReference type="FunFam" id="3.30.1490.20:FF:000020">
    <property type="entry name" value="Protein lysine acetyltransferase"/>
    <property type="match status" value="1"/>
</dbReference>
<evidence type="ECO:0000256" key="5">
    <source>
        <dbReference type="PROSITE-ProRule" id="PRU00409"/>
    </source>
</evidence>
<dbReference type="PROSITE" id="PS50975">
    <property type="entry name" value="ATP_GRASP"/>
    <property type="match status" value="1"/>
</dbReference>
<dbReference type="EMBL" id="MFGO01000014">
    <property type="protein sequence ID" value="OGF41061.1"/>
    <property type="molecule type" value="Genomic_DNA"/>
</dbReference>
<name>A0A1F5TR97_9BACT</name>
<accession>A0A1F5TR97</accession>
<organism evidence="8 9">
    <name type="scientific">Candidatus Falkowbacteria bacterium RIFOXYD2_FULL_34_120</name>
    <dbReference type="NCBI Taxonomy" id="1798007"/>
    <lineage>
        <taxon>Bacteria</taxon>
        <taxon>Candidatus Falkowiibacteriota</taxon>
    </lineage>
</organism>
<dbReference type="Pfam" id="PF19045">
    <property type="entry name" value="Ligase_CoA_2"/>
    <property type="match status" value="1"/>
</dbReference>
<dbReference type="Pfam" id="PF13549">
    <property type="entry name" value="ATP-grasp_5"/>
    <property type="match status" value="1"/>
</dbReference>
<dbReference type="Gene3D" id="3.40.50.720">
    <property type="entry name" value="NAD(P)-binding Rossmann-like Domain"/>
    <property type="match status" value="1"/>
</dbReference>
<dbReference type="Pfam" id="PF13302">
    <property type="entry name" value="Acetyltransf_3"/>
    <property type="match status" value="1"/>
</dbReference>
<dbReference type="InterPro" id="IPR013815">
    <property type="entry name" value="ATP_grasp_subdomain_1"/>
</dbReference>
<evidence type="ECO:0000259" key="7">
    <source>
        <dbReference type="PROSITE" id="PS51186"/>
    </source>
</evidence>
<evidence type="ECO:0000256" key="1">
    <source>
        <dbReference type="ARBA" id="ARBA00022598"/>
    </source>
</evidence>
<sequence>MKLDKLFNPKTIAVIGASNEKGTVGYFLFKNLISSDYEGIVYPINIKRSSVQSIKAYPSIKDLPDKIDLAIIATPAKTVPGIIKECGEAGVGGAVIISAGFSEVGKEGIAMCDDILKLSRKYNMRIIGPNCLGFIRPSLHLNASFASQMALPGKIAFISQSGALCTAILDWSVKNNVGFSHFVSIGSMLDVGFHDLIDHFGQDPEVSSILIYMESLNNARKFLSAARAFSKGKPIIVLKVGRSNEGAKAAKSHTGSLAGNNAVFDAAFERAGIVRVNTVVGLFHTAKALAMQPRPLSAKMVVVTNAGGAGVIATDSLIYSGGSLASLSKKTIVKLNKILPNAWSHNNPVDILGDAESMRYKKTVEVCLRDENVDSILIILTPQAMTDPTSVAREIVVISKNNNKPIFACWMGGNTVAEGRSVLEQGSVPVYRSPEDAITCFMNVYNYSKNLKLLHETPSTIPHAFTPKIKENKKLILEVANSGRDTLTEAESKKLLDNYDIPVVKHAIAKDAKEAGKLASKIGFPVVMKILSPDILHKTDVGGVKLDINSEEEAQHAFEKIINSVRKHKPKADIHGVFIEGMVNKKYELLIGCKKDPIFGPAIVFGMGGVAVEVFKDTKVGLPPLNMALSMRMINETKISKLLKGYRNMTGIDIQAIQFLLYKFAYLIIDFPEIKEIDINPFAVDENGGIVLDAKVILDKEVMKKEIIPYSHLVISPYPKEYITQFKMKNKKLVIIRPIRPEDEPLERELFKIFSKETQRHRFFHLIKDISHELLQRYTHIDYDREIALIAELTERKRKKIIGVVRLISDPYNESAEFATVIGDPWQYQGLGNKFTDYILEIAKSRGLKRVYAKFYKDNNPIISIFKKRGFEISFKGDTGYAELSL</sequence>
<evidence type="ECO:0000256" key="3">
    <source>
        <dbReference type="ARBA" id="ARBA00022840"/>
    </source>
</evidence>
<dbReference type="Proteomes" id="UP000177579">
    <property type="component" value="Unassembled WGS sequence"/>
</dbReference>
<dbReference type="InterPro" id="IPR032875">
    <property type="entry name" value="Succ_CoA_lig_flav_dom"/>
</dbReference>
<dbReference type="NCBIfam" id="TIGR02717">
    <property type="entry name" value="AcCoA-syn-alpha"/>
    <property type="match status" value="1"/>
</dbReference>
<dbReference type="GO" id="GO:0046872">
    <property type="term" value="F:metal ion binding"/>
    <property type="evidence" value="ECO:0007669"/>
    <property type="project" value="InterPro"/>
</dbReference>
<dbReference type="SUPFAM" id="SSF51735">
    <property type="entry name" value="NAD(P)-binding Rossmann-fold domains"/>
    <property type="match status" value="1"/>
</dbReference>
<evidence type="ECO:0000259" key="6">
    <source>
        <dbReference type="PROSITE" id="PS50975"/>
    </source>
</evidence>
<evidence type="ECO:0000256" key="2">
    <source>
        <dbReference type="ARBA" id="ARBA00022741"/>
    </source>
</evidence>
<dbReference type="GO" id="GO:0043758">
    <property type="term" value="F:acetate-CoA ligase (ADP-forming) activity"/>
    <property type="evidence" value="ECO:0007669"/>
    <property type="project" value="InterPro"/>
</dbReference>
<dbReference type="Gene3D" id="3.40.50.261">
    <property type="entry name" value="Succinyl-CoA synthetase domains"/>
    <property type="match status" value="2"/>
</dbReference>
<dbReference type="InterPro" id="IPR000182">
    <property type="entry name" value="GNAT_dom"/>
</dbReference>
<dbReference type="InterPro" id="IPR016181">
    <property type="entry name" value="Acyl_CoA_acyltransferase"/>
</dbReference>
<keyword evidence="1" id="KW-0436">Ligase</keyword>
<dbReference type="InterPro" id="IPR011761">
    <property type="entry name" value="ATP-grasp"/>
</dbReference>
<dbReference type="SUPFAM" id="SSF55729">
    <property type="entry name" value="Acyl-CoA N-acyltransferases (Nat)"/>
    <property type="match status" value="1"/>
</dbReference>
<dbReference type="Gene3D" id="3.40.630.30">
    <property type="match status" value="1"/>
</dbReference>
<keyword evidence="3 5" id="KW-0067">ATP-binding</keyword>
<dbReference type="PANTHER" id="PTHR43334">
    <property type="entry name" value="ACETATE--COA LIGASE [ADP-FORMING]"/>
    <property type="match status" value="1"/>
</dbReference>
<dbReference type="Gene3D" id="3.30.1490.20">
    <property type="entry name" value="ATP-grasp fold, A domain"/>
    <property type="match status" value="1"/>
</dbReference>
<dbReference type="Pfam" id="PF13607">
    <property type="entry name" value="Succ_CoA_lig"/>
    <property type="match status" value="1"/>
</dbReference>